<accession>A0A6G1GCM1</accession>
<dbReference type="NCBIfam" id="TIGR03860">
    <property type="entry name" value="FMN_nitrolo"/>
    <property type="match status" value="1"/>
</dbReference>
<dbReference type="Proteomes" id="UP000504638">
    <property type="component" value="Unplaced"/>
</dbReference>
<reference evidence="5" key="2">
    <citation type="submission" date="2020-04" db="EMBL/GenBank/DDBJ databases">
        <authorList>
            <consortium name="NCBI Genome Project"/>
        </authorList>
    </citation>
    <scope>NUCLEOTIDE SEQUENCE</scope>
    <source>
        <strain evidence="5">CBS 781.70</strain>
    </source>
</reference>
<evidence type="ECO:0000313" key="5">
    <source>
        <dbReference type="RefSeq" id="XP_033537281.1"/>
    </source>
</evidence>
<dbReference type="Pfam" id="PF00296">
    <property type="entry name" value="Bac_luciferase"/>
    <property type="match status" value="1"/>
</dbReference>
<keyword evidence="3 5" id="KW-0560">Oxidoreductase</keyword>
<proteinExistence type="inferred from homology"/>
<keyword evidence="4" id="KW-1185">Reference proteome</keyword>
<dbReference type="Gene3D" id="3.20.20.30">
    <property type="entry name" value="Luciferase-like domain"/>
    <property type="match status" value="1"/>
</dbReference>
<evidence type="ECO:0000313" key="3">
    <source>
        <dbReference type="EMBL" id="KAF1815650.1"/>
    </source>
</evidence>
<keyword evidence="3 5" id="KW-0503">Monooxygenase</keyword>
<dbReference type="PIRSF" id="PIRSF000337">
    <property type="entry name" value="NTA_MOA"/>
    <property type="match status" value="1"/>
</dbReference>
<dbReference type="GeneID" id="54417529"/>
<feature type="domain" description="Luciferase-like" evidence="2">
    <location>
        <begin position="36"/>
        <end position="397"/>
    </location>
</feature>
<dbReference type="InterPro" id="IPR036661">
    <property type="entry name" value="Luciferase-like_sf"/>
</dbReference>
<gene>
    <name evidence="3 5" type="ORF">P152DRAFT_410669</name>
</gene>
<dbReference type="EMBL" id="ML975151">
    <property type="protein sequence ID" value="KAF1815650.1"/>
    <property type="molecule type" value="Genomic_DNA"/>
</dbReference>
<reference evidence="5" key="3">
    <citation type="submission" date="2025-04" db="UniProtKB">
        <authorList>
            <consortium name="RefSeq"/>
        </authorList>
    </citation>
    <scope>IDENTIFICATION</scope>
    <source>
        <strain evidence="5">CBS 781.70</strain>
    </source>
</reference>
<organism evidence="3">
    <name type="scientific">Eremomyces bilateralis CBS 781.70</name>
    <dbReference type="NCBI Taxonomy" id="1392243"/>
    <lineage>
        <taxon>Eukaryota</taxon>
        <taxon>Fungi</taxon>
        <taxon>Dikarya</taxon>
        <taxon>Ascomycota</taxon>
        <taxon>Pezizomycotina</taxon>
        <taxon>Dothideomycetes</taxon>
        <taxon>Dothideomycetes incertae sedis</taxon>
        <taxon>Eremomycetales</taxon>
        <taxon>Eremomycetaceae</taxon>
        <taxon>Eremomyces</taxon>
    </lineage>
</organism>
<evidence type="ECO:0000256" key="1">
    <source>
        <dbReference type="ARBA" id="ARBA00033748"/>
    </source>
</evidence>
<dbReference type="InterPro" id="IPR051260">
    <property type="entry name" value="Diverse_substr_monoxygenases"/>
</dbReference>
<sequence length="524" mass="57432">MSPPTVSPPKKRIYLNFFENACTGSHMSPGQWRSPYDRTSGKDRLPYWLNLARLAEEGKISFIFFADSYSLFDVYSRSTAPILRAGAHSAGLDPMVLIPAMASVTKSVGFGVTGSTSYLTPYILARTFSSLDHLTNGRVAWNVVTSWSKAAATALGADDVVPHDERYAVAHEYMDLVYKFWESSWADDAVVWDAENRVAFEPSKVKKIEHKGKYLKASAASQTHPSPQRTPVLFQAGTSKMGRAFGAKHAEAIYVGGLVPSQTAGSIAQIRADAAAEGRDPQSLKFFVGITPIIGRTLEEAQAKYEQARQDADVVGGLAQFSGYTGIDLARFPLDEVFELKDAPGDDATHTFLENFNKATGNTEPWTPRRLGETMALGGFHPAPVGTPEMVADVFEQWINEADVDGFNIAYVTSPGTFEDVVYLLRPELVKRGLMWEDYDVEGGTLRENLYGVKGQTRLRDDHYGHKFKWGSGFEGDTIEAFKAEQAVKESVNGTNGESKTNDIEVPLTQGSVVVGKEPVVVKT</sequence>
<dbReference type="RefSeq" id="XP_033537281.1">
    <property type="nucleotide sequence ID" value="XM_033676959.1"/>
</dbReference>
<dbReference type="PANTHER" id="PTHR30011">
    <property type="entry name" value="ALKANESULFONATE MONOOXYGENASE-RELATED"/>
    <property type="match status" value="1"/>
</dbReference>
<comment type="similarity">
    <text evidence="1">Belongs to the NtaA/SnaA/DszA monooxygenase family.</text>
</comment>
<dbReference type="InterPro" id="IPR011251">
    <property type="entry name" value="Luciferase-like_dom"/>
</dbReference>
<dbReference type="GO" id="GO:0016705">
    <property type="term" value="F:oxidoreductase activity, acting on paired donors, with incorporation or reduction of molecular oxygen"/>
    <property type="evidence" value="ECO:0007669"/>
    <property type="project" value="InterPro"/>
</dbReference>
<protein>
    <submittedName>
        <fullName evidence="3 5">Nitrilotriacetate monooxygenase component A/pristinamycin IIA synthase subunit A</fullName>
    </submittedName>
</protein>
<dbReference type="InterPro" id="IPR016215">
    <property type="entry name" value="NTA_MOA"/>
</dbReference>
<reference evidence="3 5" key="1">
    <citation type="submission" date="2020-01" db="EMBL/GenBank/DDBJ databases">
        <authorList>
            <consortium name="DOE Joint Genome Institute"/>
            <person name="Haridas S."/>
            <person name="Albert R."/>
            <person name="Binder M."/>
            <person name="Bloem J."/>
            <person name="Labutti K."/>
            <person name="Salamov A."/>
            <person name="Andreopoulos B."/>
            <person name="Baker S.E."/>
            <person name="Barry K."/>
            <person name="Bills G."/>
            <person name="Bluhm B.H."/>
            <person name="Cannon C."/>
            <person name="Castanera R."/>
            <person name="Culley D.E."/>
            <person name="Daum C."/>
            <person name="Ezra D."/>
            <person name="Gonzalez J.B."/>
            <person name="Henrissat B."/>
            <person name="Kuo A."/>
            <person name="Liang C."/>
            <person name="Lipzen A."/>
            <person name="Lutzoni F."/>
            <person name="Magnuson J."/>
            <person name="Mondo S."/>
            <person name="Nolan M."/>
            <person name="Ohm R."/>
            <person name="Pangilinan J."/>
            <person name="Park H.-J."/>
            <person name="Ramirez L."/>
            <person name="Alfaro M."/>
            <person name="Sun H."/>
            <person name="Tritt A."/>
            <person name="Yoshinaga Y."/>
            <person name="Zwiers L.-H."/>
            <person name="Turgeon B.G."/>
            <person name="Goodwin S.B."/>
            <person name="Spatafora J.W."/>
            <person name="Crous P.W."/>
            <person name="Grigoriev I.V."/>
        </authorList>
    </citation>
    <scope>NUCLEOTIDE SEQUENCE</scope>
    <source>
        <strain evidence="3 5">CBS 781.70</strain>
    </source>
</reference>
<dbReference type="OrthoDB" id="5561043at2759"/>
<dbReference type="AlphaFoldDB" id="A0A6G1GCM1"/>
<name>A0A6G1GCM1_9PEZI</name>
<dbReference type="GO" id="GO:0004497">
    <property type="term" value="F:monooxygenase activity"/>
    <property type="evidence" value="ECO:0007669"/>
    <property type="project" value="UniProtKB-KW"/>
</dbReference>
<evidence type="ECO:0000259" key="2">
    <source>
        <dbReference type="Pfam" id="PF00296"/>
    </source>
</evidence>
<dbReference type="PANTHER" id="PTHR30011:SF30">
    <property type="entry name" value="XENOBIOTIC COMPOUND MONOOXYGENASE, DSZA FAMILY (AFU_ORTHOLOGUE AFUA_6G01920)"/>
    <property type="match status" value="1"/>
</dbReference>
<evidence type="ECO:0000313" key="4">
    <source>
        <dbReference type="Proteomes" id="UP000504638"/>
    </source>
</evidence>
<dbReference type="SUPFAM" id="SSF51679">
    <property type="entry name" value="Bacterial luciferase-like"/>
    <property type="match status" value="1"/>
</dbReference>